<feature type="transmembrane region" description="Helical" evidence="1">
    <location>
        <begin position="12"/>
        <end position="30"/>
    </location>
</feature>
<dbReference type="GeneID" id="80875424"/>
<keyword evidence="1" id="KW-0812">Transmembrane</keyword>
<reference evidence="2 3" key="1">
    <citation type="journal article" date="2023" name="G3 (Bethesda)">
        <title>A high-quality reference genome for the fission yeast Schizosaccharomyces osmophilus.</title>
        <authorList>
            <person name="Jia G.S."/>
            <person name="Zhang W.C."/>
            <person name="Liang Y."/>
            <person name="Liu X.H."/>
            <person name="Rhind N."/>
            <person name="Pidoux A."/>
            <person name="Brysch-Herzberg M."/>
            <person name="Du L.L."/>
        </authorList>
    </citation>
    <scope>NUCLEOTIDE SEQUENCE [LARGE SCALE GENOMIC DNA]</scope>
    <source>
        <strain evidence="2 3">CBS 15793</strain>
    </source>
</reference>
<evidence type="ECO:0000313" key="3">
    <source>
        <dbReference type="Proteomes" id="UP001212411"/>
    </source>
</evidence>
<sequence>MSLLGLSNKTLLTAAAGGLSAGAFLSWFWSSDAYLAHRRLPANAQMIAKLTNSPTAVQMVQNLHSKREREIRLQEHPSLFRSQYPSNFLNFRDGILPLFKTYYDSENREWISIGIMGNALTGYQKLQHGGAIATVLIECLQTVKNLESDRKGSLRGEPQDPILTETFDVHTPSYSIGYKKPVPAGDWVLIRVNSGKARLYNSKNQLLAEACDLQA</sequence>
<dbReference type="EMBL" id="CP115611">
    <property type="protein sequence ID" value="WBW72119.1"/>
    <property type="molecule type" value="Genomic_DNA"/>
</dbReference>
<gene>
    <name evidence="2" type="ORF">SOMG_01942</name>
</gene>
<dbReference type="InterPro" id="IPR029069">
    <property type="entry name" value="HotDog_dom_sf"/>
</dbReference>
<protein>
    <submittedName>
        <fullName evidence="2">Acyl-coenzyme A thioesterase</fullName>
    </submittedName>
</protein>
<dbReference type="Proteomes" id="UP001212411">
    <property type="component" value="Chromosome 1"/>
</dbReference>
<accession>A0AAE9W9F8</accession>
<dbReference type="Gene3D" id="3.10.129.10">
    <property type="entry name" value="Hotdog Thioesterase"/>
    <property type="match status" value="1"/>
</dbReference>
<evidence type="ECO:0000313" key="2">
    <source>
        <dbReference type="EMBL" id="WBW72119.1"/>
    </source>
</evidence>
<proteinExistence type="predicted"/>
<evidence type="ECO:0000256" key="1">
    <source>
        <dbReference type="SAM" id="Phobius"/>
    </source>
</evidence>
<organism evidence="2 3">
    <name type="scientific">Schizosaccharomyces osmophilus</name>
    <dbReference type="NCBI Taxonomy" id="2545709"/>
    <lineage>
        <taxon>Eukaryota</taxon>
        <taxon>Fungi</taxon>
        <taxon>Dikarya</taxon>
        <taxon>Ascomycota</taxon>
        <taxon>Taphrinomycotina</taxon>
        <taxon>Schizosaccharomycetes</taxon>
        <taxon>Schizosaccharomycetales</taxon>
        <taxon>Schizosaccharomycetaceae</taxon>
        <taxon>Schizosaccharomyces</taxon>
    </lineage>
</organism>
<dbReference type="RefSeq" id="XP_056036362.1">
    <property type="nucleotide sequence ID" value="XM_056180735.1"/>
</dbReference>
<keyword evidence="1" id="KW-0472">Membrane</keyword>
<dbReference type="KEGG" id="som:SOMG_01942"/>
<keyword evidence="3" id="KW-1185">Reference proteome</keyword>
<dbReference type="AlphaFoldDB" id="A0AAE9W9F8"/>
<name>A0AAE9W9F8_9SCHI</name>
<keyword evidence="1" id="KW-1133">Transmembrane helix</keyword>
<dbReference type="SUPFAM" id="SSF54637">
    <property type="entry name" value="Thioesterase/thiol ester dehydrase-isomerase"/>
    <property type="match status" value="1"/>
</dbReference>